<comment type="caution">
    <text evidence="1">The sequence shown here is derived from an EMBL/GenBank/DDBJ whole genome shotgun (WGS) entry which is preliminary data.</text>
</comment>
<evidence type="ECO:0000313" key="1">
    <source>
        <dbReference type="EMBL" id="HIZ65396.1"/>
    </source>
</evidence>
<reference evidence="1" key="2">
    <citation type="submission" date="2021-04" db="EMBL/GenBank/DDBJ databases">
        <authorList>
            <person name="Gilroy R."/>
        </authorList>
    </citation>
    <scope>NUCLEOTIDE SEQUENCE</scope>
    <source>
        <strain evidence="1">1068</strain>
    </source>
</reference>
<dbReference type="Proteomes" id="UP000824056">
    <property type="component" value="Unassembled WGS sequence"/>
</dbReference>
<sequence>MEVRQVNTAEYLSEIIEILRQGREVSIPVKGNSMAPFLREGRDAVLLGLFSRKPNKGDVVLYRRSNGQYVLHRIFRRDKNQQYYMEGDAQNWVEGPIEREQIKALAVKFRRKGKWIGRNNVCALFFRILWPFKRHIRGIWHYGCRILQLIKRSAFCLLKKSNIE</sequence>
<evidence type="ECO:0000313" key="2">
    <source>
        <dbReference type="Proteomes" id="UP000824056"/>
    </source>
</evidence>
<dbReference type="InterPro" id="IPR036286">
    <property type="entry name" value="LexA/Signal_pep-like_sf"/>
</dbReference>
<name>A0A9D2FRQ0_9FIRM</name>
<proteinExistence type="predicted"/>
<dbReference type="SUPFAM" id="SSF51306">
    <property type="entry name" value="LexA/Signal peptidase"/>
    <property type="match status" value="1"/>
</dbReference>
<dbReference type="CDD" id="cd06462">
    <property type="entry name" value="Peptidase_S24_S26"/>
    <property type="match status" value="1"/>
</dbReference>
<organism evidence="1 2">
    <name type="scientific">Candidatus Blautia pullicola</name>
    <dbReference type="NCBI Taxonomy" id="2838498"/>
    <lineage>
        <taxon>Bacteria</taxon>
        <taxon>Bacillati</taxon>
        <taxon>Bacillota</taxon>
        <taxon>Clostridia</taxon>
        <taxon>Lachnospirales</taxon>
        <taxon>Lachnospiraceae</taxon>
        <taxon>Blautia</taxon>
    </lineage>
</organism>
<protein>
    <submittedName>
        <fullName evidence="1">S24/S26 family peptidase</fullName>
    </submittedName>
</protein>
<reference evidence="1" key="1">
    <citation type="journal article" date="2021" name="PeerJ">
        <title>Extensive microbial diversity within the chicken gut microbiome revealed by metagenomics and culture.</title>
        <authorList>
            <person name="Gilroy R."/>
            <person name="Ravi A."/>
            <person name="Getino M."/>
            <person name="Pursley I."/>
            <person name="Horton D.L."/>
            <person name="Alikhan N.F."/>
            <person name="Baker D."/>
            <person name="Gharbi K."/>
            <person name="Hall N."/>
            <person name="Watson M."/>
            <person name="Adriaenssens E.M."/>
            <person name="Foster-Nyarko E."/>
            <person name="Jarju S."/>
            <person name="Secka A."/>
            <person name="Antonio M."/>
            <person name="Oren A."/>
            <person name="Chaudhuri R.R."/>
            <person name="La Ragione R."/>
            <person name="Hildebrand F."/>
            <person name="Pallen M.J."/>
        </authorList>
    </citation>
    <scope>NUCLEOTIDE SEQUENCE</scope>
    <source>
        <strain evidence="1">1068</strain>
    </source>
</reference>
<dbReference type="Gene3D" id="2.10.109.10">
    <property type="entry name" value="Umud Fragment, subunit A"/>
    <property type="match status" value="1"/>
</dbReference>
<dbReference type="AlphaFoldDB" id="A0A9D2FRQ0"/>
<dbReference type="EMBL" id="DXBG01000137">
    <property type="protein sequence ID" value="HIZ65396.1"/>
    <property type="molecule type" value="Genomic_DNA"/>
</dbReference>
<accession>A0A9D2FRQ0</accession>
<gene>
    <name evidence="1" type="ORF">H9809_05795</name>
</gene>